<dbReference type="AlphaFoldDB" id="A0A5B7D4L8"/>
<sequence>MHQISDVCSGGSLVLCERSRRHVVLLFPVVTGGYGCFMNSVIIEGASARVRPRCRLEGCAGCLNAEGEGRAFPASLYEVMVLGCVSICGTTSNSGRITDAERSSSLLHTSNLCVPVEVARFAGLARRRRLHSVFSGEPQASPTLVGPSCSYVLSRCCSACFGGDL</sequence>
<keyword evidence="2" id="KW-1185">Reference proteome</keyword>
<dbReference type="EMBL" id="VSRR010000497">
    <property type="protein sequence ID" value="MPC16331.1"/>
    <property type="molecule type" value="Genomic_DNA"/>
</dbReference>
<protein>
    <submittedName>
        <fullName evidence="1">Uncharacterized protein</fullName>
    </submittedName>
</protein>
<evidence type="ECO:0000313" key="1">
    <source>
        <dbReference type="EMBL" id="MPC16331.1"/>
    </source>
</evidence>
<evidence type="ECO:0000313" key="2">
    <source>
        <dbReference type="Proteomes" id="UP000324222"/>
    </source>
</evidence>
<name>A0A5B7D4L8_PORTR</name>
<proteinExistence type="predicted"/>
<accession>A0A5B7D4L8</accession>
<gene>
    <name evidence="1" type="ORF">E2C01_009155</name>
</gene>
<dbReference type="Proteomes" id="UP000324222">
    <property type="component" value="Unassembled WGS sequence"/>
</dbReference>
<reference evidence="1 2" key="1">
    <citation type="submission" date="2019-05" db="EMBL/GenBank/DDBJ databases">
        <title>Another draft genome of Portunus trituberculatus and its Hox gene families provides insights of decapod evolution.</title>
        <authorList>
            <person name="Jeong J.-H."/>
            <person name="Song I."/>
            <person name="Kim S."/>
            <person name="Choi T."/>
            <person name="Kim D."/>
            <person name="Ryu S."/>
            <person name="Kim W."/>
        </authorList>
    </citation>
    <scope>NUCLEOTIDE SEQUENCE [LARGE SCALE GENOMIC DNA]</scope>
    <source>
        <tissue evidence="1">Muscle</tissue>
    </source>
</reference>
<comment type="caution">
    <text evidence="1">The sequence shown here is derived from an EMBL/GenBank/DDBJ whole genome shotgun (WGS) entry which is preliminary data.</text>
</comment>
<organism evidence="1 2">
    <name type="scientific">Portunus trituberculatus</name>
    <name type="common">Swimming crab</name>
    <name type="synonym">Neptunus trituberculatus</name>
    <dbReference type="NCBI Taxonomy" id="210409"/>
    <lineage>
        <taxon>Eukaryota</taxon>
        <taxon>Metazoa</taxon>
        <taxon>Ecdysozoa</taxon>
        <taxon>Arthropoda</taxon>
        <taxon>Crustacea</taxon>
        <taxon>Multicrustacea</taxon>
        <taxon>Malacostraca</taxon>
        <taxon>Eumalacostraca</taxon>
        <taxon>Eucarida</taxon>
        <taxon>Decapoda</taxon>
        <taxon>Pleocyemata</taxon>
        <taxon>Brachyura</taxon>
        <taxon>Eubrachyura</taxon>
        <taxon>Portunoidea</taxon>
        <taxon>Portunidae</taxon>
        <taxon>Portuninae</taxon>
        <taxon>Portunus</taxon>
    </lineage>
</organism>